<dbReference type="AlphaFoldDB" id="A0A197JTF3"/>
<protein>
    <recommendedName>
        <fullName evidence="4">F-box domain-containing protein</fullName>
    </recommendedName>
</protein>
<reference evidence="2 3" key="1">
    <citation type="submission" date="2016-05" db="EMBL/GenBank/DDBJ databases">
        <title>Genome sequencing reveals origins of a unique bacterial endosymbiosis in the earliest lineages of terrestrial Fungi.</title>
        <authorList>
            <consortium name="DOE Joint Genome Institute"/>
            <person name="Uehling J."/>
            <person name="Gryganskyi A."/>
            <person name="Hameed K."/>
            <person name="Tschaplinski T."/>
            <person name="Misztal P."/>
            <person name="Wu S."/>
            <person name="Desiro A."/>
            <person name="Vande Pol N."/>
            <person name="Du Z.-Y."/>
            <person name="Zienkiewicz A."/>
            <person name="Zienkiewicz K."/>
            <person name="Morin E."/>
            <person name="Tisserant E."/>
            <person name="Splivallo R."/>
            <person name="Hainaut M."/>
            <person name="Henrissat B."/>
            <person name="Ohm R."/>
            <person name="Kuo A."/>
            <person name="Yan J."/>
            <person name="Lipzen A."/>
            <person name="Nolan M."/>
            <person name="Labutti K."/>
            <person name="Barry K."/>
            <person name="Goldstein A."/>
            <person name="Labbe J."/>
            <person name="Schadt C."/>
            <person name="Tuskan G."/>
            <person name="Grigoriev I."/>
            <person name="Martin F."/>
            <person name="Vilgalys R."/>
            <person name="Bonito G."/>
        </authorList>
    </citation>
    <scope>NUCLEOTIDE SEQUENCE [LARGE SCALE GENOMIC DNA]</scope>
    <source>
        <strain evidence="2 3">AG-77</strain>
    </source>
</reference>
<dbReference type="OrthoDB" id="2446104at2759"/>
<proteinExistence type="predicted"/>
<evidence type="ECO:0000313" key="3">
    <source>
        <dbReference type="Proteomes" id="UP000078512"/>
    </source>
</evidence>
<feature type="non-terminal residue" evidence="2">
    <location>
        <position position="489"/>
    </location>
</feature>
<accession>A0A197JTF3</accession>
<dbReference type="InterPro" id="IPR032675">
    <property type="entry name" value="LRR_dom_sf"/>
</dbReference>
<evidence type="ECO:0000256" key="1">
    <source>
        <dbReference type="SAM" id="MobiDB-lite"/>
    </source>
</evidence>
<dbReference type="Proteomes" id="UP000078512">
    <property type="component" value="Unassembled WGS sequence"/>
</dbReference>
<dbReference type="Gene3D" id="3.80.10.10">
    <property type="entry name" value="Ribonuclease Inhibitor"/>
    <property type="match status" value="1"/>
</dbReference>
<evidence type="ECO:0000313" key="2">
    <source>
        <dbReference type="EMBL" id="OAQ27721.1"/>
    </source>
</evidence>
<feature type="region of interest" description="Disordered" evidence="1">
    <location>
        <begin position="76"/>
        <end position="99"/>
    </location>
</feature>
<dbReference type="EMBL" id="KV442054">
    <property type="protein sequence ID" value="OAQ27721.1"/>
    <property type="molecule type" value="Genomic_DNA"/>
</dbReference>
<gene>
    <name evidence="2" type="ORF">K457DRAFT_139175</name>
</gene>
<name>A0A197JTF3_9FUNG</name>
<keyword evidence="3" id="KW-1185">Reference proteome</keyword>
<sequence length="489" mass="56035">MSTIHLYNTGTDGYSWWRRILLQRLPDTLKLLVIAFPSPTTFAKSSAPSLLFSQCPTGLQELRFHFGYRHFRQHAHTDEEDNDSDNSHSNNNTRTDDEEERGICLLPAMKVLKVTCREKDLYPSSFSRFLGRCSNLHTLHVTSIDPSWVSALTASEFLKRLELDFVSTATVRLLGTALKNGLPNLNEINLGLGGDTWEVEDIDLASMLSACRAGWRSIEVEFLGFYSADVLINHNHCVTLEFLKVFESTERASLTSAQMVEILASSPNLHTFVTLCGIPSQYDEVPFLLADEFIDLEPSTSQLKPWLCESTLKDFRAKITGIPRPDITKTFHGYPLQDGIVLEETYLGQGQDYQRQVYQRLARLCRLERLELGYEDRYYDCLDEYYMLRGHVSVLEHRDDENYQYNCLEMSLRSGLGLMEGLKDLKVLSVMRMATLMGIEEVDWMMTSWPKLKQMSGFNYSADAEVTAQNWLCEKYPQVKLKSCGYMRD</sequence>
<evidence type="ECO:0008006" key="4">
    <source>
        <dbReference type="Google" id="ProtNLM"/>
    </source>
</evidence>
<organism evidence="2 3">
    <name type="scientific">Linnemannia elongata AG-77</name>
    <dbReference type="NCBI Taxonomy" id="1314771"/>
    <lineage>
        <taxon>Eukaryota</taxon>
        <taxon>Fungi</taxon>
        <taxon>Fungi incertae sedis</taxon>
        <taxon>Mucoromycota</taxon>
        <taxon>Mortierellomycotina</taxon>
        <taxon>Mortierellomycetes</taxon>
        <taxon>Mortierellales</taxon>
        <taxon>Mortierellaceae</taxon>
        <taxon>Linnemannia</taxon>
    </lineage>
</organism>